<gene>
    <name evidence="2" type="ORF">KI387_016913</name>
</gene>
<feature type="compositionally biased region" description="Basic and acidic residues" evidence="1">
    <location>
        <begin position="461"/>
        <end position="472"/>
    </location>
</feature>
<feature type="compositionally biased region" description="Polar residues" evidence="1">
    <location>
        <begin position="439"/>
        <end position="460"/>
    </location>
</feature>
<dbReference type="AlphaFoldDB" id="A0AA38GI88"/>
<evidence type="ECO:0000256" key="1">
    <source>
        <dbReference type="SAM" id="MobiDB-lite"/>
    </source>
</evidence>
<feature type="compositionally biased region" description="Basic residues" evidence="1">
    <location>
        <begin position="1"/>
        <end position="15"/>
    </location>
</feature>
<organism evidence="2 3">
    <name type="scientific">Taxus chinensis</name>
    <name type="common">Chinese yew</name>
    <name type="synonym">Taxus wallichiana var. chinensis</name>
    <dbReference type="NCBI Taxonomy" id="29808"/>
    <lineage>
        <taxon>Eukaryota</taxon>
        <taxon>Viridiplantae</taxon>
        <taxon>Streptophyta</taxon>
        <taxon>Embryophyta</taxon>
        <taxon>Tracheophyta</taxon>
        <taxon>Spermatophyta</taxon>
        <taxon>Pinopsida</taxon>
        <taxon>Pinidae</taxon>
        <taxon>Conifers II</taxon>
        <taxon>Cupressales</taxon>
        <taxon>Taxaceae</taxon>
        <taxon>Taxus</taxon>
    </lineage>
</organism>
<feature type="compositionally biased region" description="Polar residues" evidence="1">
    <location>
        <begin position="134"/>
        <end position="152"/>
    </location>
</feature>
<feature type="region of interest" description="Disordered" evidence="1">
    <location>
        <begin position="363"/>
        <end position="383"/>
    </location>
</feature>
<evidence type="ECO:0000313" key="3">
    <source>
        <dbReference type="Proteomes" id="UP000824469"/>
    </source>
</evidence>
<protein>
    <submittedName>
        <fullName evidence="2">Uncharacterized protein</fullName>
    </submittedName>
</protein>
<evidence type="ECO:0000313" key="2">
    <source>
        <dbReference type="EMBL" id="KAH9322274.1"/>
    </source>
</evidence>
<comment type="caution">
    <text evidence="2">The sequence shown here is derived from an EMBL/GenBank/DDBJ whole genome shotgun (WGS) entry which is preliminary data.</text>
</comment>
<dbReference type="EMBL" id="JAHRHJ020000003">
    <property type="protein sequence ID" value="KAH9322274.1"/>
    <property type="molecule type" value="Genomic_DNA"/>
</dbReference>
<name>A0AA38GI88_TAXCH</name>
<proteinExistence type="predicted"/>
<keyword evidence="3" id="KW-1185">Reference proteome</keyword>
<sequence length="479" mass="51768">MPSGAKRRKAAKKKKEKETGQCQGQPPSLEDSGNENEHDNVITPKTPVETNGEGGSSVEQEDVLVHSSSPPLERTDATLAVPENDREKENEVEVLSSGELHDKNGGNNPKRTIQPRGVETPTELHLTSGDETEVSSSKILLNQNESNQNTVPFTDHSSKDDAYVDTGSPSQELESSDGDEINLDIASTLAVFDTNEFSQSLGSVESRRSSQHTRSQKFPEQTSIDRAILISQDQDGISQGISETSFRDLCSEPESDHTPVFEVQIDAIKLHQKEYEKESSLFPEATKDFINEANIQIPGESVTNNYTIPEEHFCESVVSCQNIQGAVLVYSDTTNKETEESSTVQENSAKTLVVPLLNSDSSDMGATPVISTGGEVSGTTGGETRRILISTRGETNKDMISTSAEASRDAVSTGGDVNYNGGNFSRDFVSNGGEVFGDVSSTGREASGDNLGTSHVQDTSVDSKEIYNEKLHPQNGENE</sequence>
<feature type="region of interest" description="Disordered" evidence="1">
    <location>
        <begin position="201"/>
        <end position="223"/>
    </location>
</feature>
<accession>A0AA38GI88</accession>
<dbReference type="Proteomes" id="UP000824469">
    <property type="component" value="Unassembled WGS sequence"/>
</dbReference>
<feature type="region of interest" description="Disordered" evidence="1">
    <location>
        <begin position="1"/>
        <end position="181"/>
    </location>
</feature>
<feature type="non-terminal residue" evidence="2">
    <location>
        <position position="479"/>
    </location>
</feature>
<feature type="region of interest" description="Disordered" evidence="1">
    <location>
        <begin position="429"/>
        <end position="479"/>
    </location>
</feature>
<reference evidence="2 3" key="1">
    <citation type="journal article" date="2021" name="Nat. Plants">
        <title>The Taxus genome provides insights into paclitaxel biosynthesis.</title>
        <authorList>
            <person name="Xiong X."/>
            <person name="Gou J."/>
            <person name="Liao Q."/>
            <person name="Li Y."/>
            <person name="Zhou Q."/>
            <person name="Bi G."/>
            <person name="Li C."/>
            <person name="Du R."/>
            <person name="Wang X."/>
            <person name="Sun T."/>
            <person name="Guo L."/>
            <person name="Liang H."/>
            <person name="Lu P."/>
            <person name="Wu Y."/>
            <person name="Zhang Z."/>
            <person name="Ro D.K."/>
            <person name="Shang Y."/>
            <person name="Huang S."/>
            <person name="Yan J."/>
        </authorList>
    </citation>
    <scope>NUCLEOTIDE SEQUENCE [LARGE SCALE GENOMIC DNA]</scope>
    <source>
        <strain evidence="2">Ta-2019</strain>
    </source>
</reference>